<evidence type="ECO:0000256" key="1">
    <source>
        <dbReference type="SAM" id="MobiDB-lite"/>
    </source>
</evidence>
<feature type="compositionally biased region" description="Low complexity" evidence="1">
    <location>
        <begin position="137"/>
        <end position="158"/>
    </location>
</feature>
<proteinExistence type="predicted"/>
<protein>
    <recommendedName>
        <fullName evidence="4">Tail fiber protein</fullName>
    </recommendedName>
</protein>
<comment type="caution">
    <text evidence="2">The sequence shown here is derived from an EMBL/GenBank/DDBJ whole genome shotgun (WGS) entry which is preliminary data.</text>
</comment>
<reference evidence="2 3" key="1">
    <citation type="submission" date="2019-08" db="EMBL/GenBank/DDBJ databases">
        <title>In-depth cultivation of the pig gut microbiome towards novel bacterial diversity and tailored functional studies.</title>
        <authorList>
            <person name="Wylensek D."/>
            <person name="Hitch T.C.A."/>
            <person name="Clavel T."/>
        </authorList>
    </citation>
    <scope>NUCLEOTIDE SEQUENCE [LARGE SCALE GENOMIC DNA]</scope>
    <source>
        <strain evidence="2 3">Oil+RF-744-WCA-WT-11</strain>
    </source>
</reference>
<evidence type="ECO:0008006" key="4">
    <source>
        <dbReference type="Google" id="ProtNLM"/>
    </source>
</evidence>
<name>A0A6L5X2R1_9FIRM</name>
<feature type="region of interest" description="Disordered" evidence="1">
    <location>
        <begin position="132"/>
        <end position="158"/>
    </location>
</feature>
<dbReference type="Proteomes" id="UP000481852">
    <property type="component" value="Unassembled WGS sequence"/>
</dbReference>
<sequence>MAIQMRRGDYADFDPTKMVAGELAVVTSGDPNSDTGRSLYVCFEPGVVKRVTDYEDLIDQVNAATQEIQQRFTSSVEQSARNAASSAASASSSAGTASSASESATAASQSASSAQAAAESAAAAAKGAKEYVDQHGTKPMTGATTTATGTAGTVPAPQAGTSTRFLCSDATWKEAVDATQGKAINDAIAKNAADIATNKSGISKNKADITALNGSLSKRFTLLYSLEAIQDGARSLSIDLSPYKMVLIVCKRQDNGADLVSFVIPVSIWGNVEVSHRIECDGYYRIVTISTTSIKWGTANGDYPTAFIVPIKIYGL</sequence>
<evidence type="ECO:0000313" key="2">
    <source>
        <dbReference type="EMBL" id="MSS13777.1"/>
    </source>
</evidence>
<keyword evidence="3" id="KW-1185">Reference proteome</keyword>
<accession>A0A6L5X2R1</accession>
<gene>
    <name evidence="2" type="ORF">FYJ35_01755</name>
</gene>
<dbReference type="RefSeq" id="WP_154522227.1">
    <property type="nucleotide sequence ID" value="NZ_VULZ01000001.1"/>
</dbReference>
<dbReference type="AlphaFoldDB" id="A0A6L5X2R1"/>
<dbReference type="EMBL" id="VULZ01000001">
    <property type="protein sequence ID" value="MSS13777.1"/>
    <property type="molecule type" value="Genomic_DNA"/>
</dbReference>
<evidence type="ECO:0000313" key="3">
    <source>
        <dbReference type="Proteomes" id="UP000481852"/>
    </source>
</evidence>
<organism evidence="2 3">
    <name type="scientific">Porcincola intestinalis</name>
    <dbReference type="NCBI Taxonomy" id="2606632"/>
    <lineage>
        <taxon>Bacteria</taxon>
        <taxon>Bacillati</taxon>
        <taxon>Bacillota</taxon>
        <taxon>Clostridia</taxon>
        <taxon>Lachnospirales</taxon>
        <taxon>Lachnospiraceae</taxon>
        <taxon>Porcincola</taxon>
    </lineage>
</organism>